<sequence>MKATQLNAKKRNRLMNDAPTENHIVQRGHADLPHRNSAHLPREAEEDEKQMGRKKHACTAVCWITSTPHGTCK</sequence>
<protein>
    <submittedName>
        <fullName evidence="2">Uncharacterized protein</fullName>
    </submittedName>
</protein>
<comment type="caution">
    <text evidence="2">The sequence shown here is derived from an EMBL/GenBank/DDBJ whole genome shotgun (WGS) entry which is preliminary data.</text>
</comment>
<gene>
    <name evidence="2" type="ORF">E2C01_002555</name>
</gene>
<accession>A0A5B7CL25</accession>
<reference evidence="2 3" key="1">
    <citation type="submission" date="2019-05" db="EMBL/GenBank/DDBJ databases">
        <title>Another draft genome of Portunus trituberculatus and its Hox gene families provides insights of decapod evolution.</title>
        <authorList>
            <person name="Jeong J.-H."/>
            <person name="Song I."/>
            <person name="Kim S."/>
            <person name="Choi T."/>
            <person name="Kim D."/>
            <person name="Ryu S."/>
            <person name="Kim W."/>
        </authorList>
    </citation>
    <scope>NUCLEOTIDE SEQUENCE [LARGE SCALE GENOMIC DNA]</scope>
    <source>
        <tissue evidence="2">Muscle</tissue>
    </source>
</reference>
<evidence type="ECO:0000313" key="3">
    <source>
        <dbReference type="Proteomes" id="UP000324222"/>
    </source>
</evidence>
<dbReference type="EMBL" id="VSRR010000093">
    <property type="protein sequence ID" value="MPC09935.1"/>
    <property type="molecule type" value="Genomic_DNA"/>
</dbReference>
<proteinExistence type="predicted"/>
<dbReference type="AlphaFoldDB" id="A0A5B7CL25"/>
<dbReference type="Proteomes" id="UP000324222">
    <property type="component" value="Unassembled WGS sequence"/>
</dbReference>
<evidence type="ECO:0000256" key="1">
    <source>
        <dbReference type="SAM" id="MobiDB-lite"/>
    </source>
</evidence>
<name>A0A5B7CL25_PORTR</name>
<evidence type="ECO:0000313" key="2">
    <source>
        <dbReference type="EMBL" id="MPC09935.1"/>
    </source>
</evidence>
<feature type="region of interest" description="Disordered" evidence="1">
    <location>
        <begin position="1"/>
        <end position="52"/>
    </location>
</feature>
<organism evidence="2 3">
    <name type="scientific">Portunus trituberculatus</name>
    <name type="common">Swimming crab</name>
    <name type="synonym">Neptunus trituberculatus</name>
    <dbReference type="NCBI Taxonomy" id="210409"/>
    <lineage>
        <taxon>Eukaryota</taxon>
        <taxon>Metazoa</taxon>
        <taxon>Ecdysozoa</taxon>
        <taxon>Arthropoda</taxon>
        <taxon>Crustacea</taxon>
        <taxon>Multicrustacea</taxon>
        <taxon>Malacostraca</taxon>
        <taxon>Eumalacostraca</taxon>
        <taxon>Eucarida</taxon>
        <taxon>Decapoda</taxon>
        <taxon>Pleocyemata</taxon>
        <taxon>Brachyura</taxon>
        <taxon>Eubrachyura</taxon>
        <taxon>Portunoidea</taxon>
        <taxon>Portunidae</taxon>
        <taxon>Portuninae</taxon>
        <taxon>Portunus</taxon>
    </lineage>
</organism>
<keyword evidence="3" id="KW-1185">Reference proteome</keyword>